<evidence type="ECO:0000313" key="3">
    <source>
        <dbReference type="Proteomes" id="UP000177803"/>
    </source>
</evidence>
<evidence type="ECO:0000313" key="2">
    <source>
        <dbReference type="EMBL" id="OGH84363.1"/>
    </source>
</evidence>
<dbReference type="AlphaFoldDB" id="A0A1F6NKR8"/>
<keyword evidence="1" id="KW-0472">Membrane</keyword>
<feature type="transmembrane region" description="Helical" evidence="1">
    <location>
        <begin position="6"/>
        <end position="26"/>
    </location>
</feature>
<keyword evidence="1" id="KW-1133">Transmembrane helix</keyword>
<dbReference type="Proteomes" id="UP000177803">
    <property type="component" value="Unassembled WGS sequence"/>
</dbReference>
<gene>
    <name evidence="2" type="ORF">A2261_00650</name>
</gene>
<sequence length="165" mass="19024">MSFTIINAIIVSLGIPTIIGACIYIGRKLQTLDTLQQSFDKLQDSFYEDHDNIILMKAKVLGVSNSPYRPNETGIKLLSECGWGVFYSTIKKDILDKIEQEKPKTLYDVERLAFRHLHNYKNEDLAIPFKTYIVNHPEHSLDSIFLVGSWIIRDDYQKDRNGMIV</sequence>
<dbReference type="EMBL" id="MFQR01000026">
    <property type="protein sequence ID" value="OGH84363.1"/>
    <property type="molecule type" value="Genomic_DNA"/>
</dbReference>
<protein>
    <submittedName>
        <fullName evidence="2">Uncharacterized protein</fullName>
    </submittedName>
</protein>
<proteinExistence type="predicted"/>
<name>A0A1F6NKR8_9BACT</name>
<organism evidence="2 3">
    <name type="scientific">Candidatus Magasanikbacteria bacterium RIFOXYA2_FULL_44_8</name>
    <dbReference type="NCBI Taxonomy" id="1798696"/>
    <lineage>
        <taxon>Bacteria</taxon>
        <taxon>Candidatus Magasanikiibacteriota</taxon>
    </lineage>
</organism>
<reference evidence="2 3" key="1">
    <citation type="journal article" date="2016" name="Nat. Commun.">
        <title>Thousands of microbial genomes shed light on interconnected biogeochemical processes in an aquifer system.</title>
        <authorList>
            <person name="Anantharaman K."/>
            <person name="Brown C.T."/>
            <person name="Hug L.A."/>
            <person name="Sharon I."/>
            <person name="Castelle C.J."/>
            <person name="Probst A.J."/>
            <person name="Thomas B.C."/>
            <person name="Singh A."/>
            <person name="Wilkins M.J."/>
            <person name="Karaoz U."/>
            <person name="Brodie E.L."/>
            <person name="Williams K.H."/>
            <person name="Hubbard S.S."/>
            <person name="Banfield J.F."/>
        </authorList>
    </citation>
    <scope>NUCLEOTIDE SEQUENCE [LARGE SCALE GENOMIC DNA]</scope>
</reference>
<evidence type="ECO:0000256" key="1">
    <source>
        <dbReference type="SAM" id="Phobius"/>
    </source>
</evidence>
<comment type="caution">
    <text evidence="2">The sequence shown here is derived from an EMBL/GenBank/DDBJ whole genome shotgun (WGS) entry which is preliminary data.</text>
</comment>
<keyword evidence="1" id="KW-0812">Transmembrane</keyword>
<accession>A0A1F6NKR8</accession>